<feature type="region of interest" description="Disordered" evidence="1">
    <location>
        <begin position="401"/>
        <end position="471"/>
    </location>
</feature>
<dbReference type="Proteomes" id="UP000323011">
    <property type="component" value="Unassembled WGS sequence"/>
</dbReference>
<gene>
    <name evidence="2" type="ORF">FNF29_00511</name>
</gene>
<name>A0A5A8CWW3_CAFRO</name>
<feature type="compositionally biased region" description="Basic residues" evidence="1">
    <location>
        <begin position="151"/>
        <end position="164"/>
    </location>
</feature>
<proteinExistence type="predicted"/>
<feature type="compositionally biased region" description="Low complexity" evidence="1">
    <location>
        <begin position="441"/>
        <end position="459"/>
    </location>
</feature>
<feature type="region of interest" description="Disordered" evidence="1">
    <location>
        <begin position="119"/>
        <end position="138"/>
    </location>
</feature>
<keyword evidence="3" id="KW-1185">Reference proteome</keyword>
<reference evidence="2 3" key="1">
    <citation type="submission" date="2019-07" db="EMBL/GenBank/DDBJ databases">
        <title>Genomes of Cafeteria roenbergensis.</title>
        <authorList>
            <person name="Fischer M.G."/>
            <person name="Hackl T."/>
            <person name="Roman M."/>
        </authorList>
    </citation>
    <scope>NUCLEOTIDE SEQUENCE [LARGE SCALE GENOMIC DNA]</scope>
    <source>
        <strain evidence="2 3">BVI</strain>
    </source>
</reference>
<feature type="region of interest" description="Disordered" evidence="1">
    <location>
        <begin position="150"/>
        <end position="185"/>
    </location>
</feature>
<feature type="region of interest" description="Disordered" evidence="1">
    <location>
        <begin position="259"/>
        <end position="279"/>
    </location>
</feature>
<evidence type="ECO:0000313" key="2">
    <source>
        <dbReference type="EMBL" id="KAA0157159.1"/>
    </source>
</evidence>
<feature type="compositionally biased region" description="Low complexity" evidence="1">
    <location>
        <begin position="326"/>
        <end position="336"/>
    </location>
</feature>
<dbReference type="EMBL" id="VLTN01000002">
    <property type="protein sequence ID" value="KAA0157159.1"/>
    <property type="molecule type" value="Genomic_DNA"/>
</dbReference>
<evidence type="ECO:0000313" key="3">
    <source>
        <dbReference type="Proteomes" id="UP000323011"/>
    </source>
</evidence>
<sequence>MARGSGVTAKLRLVGEADLASGVFDFAQSLLGSDPLAPAGGLTSTSLGAVGEDLGRGSKVGTTLTLATRDSTASLKLTSAHVVGQPATPGATFAVKTPAQGTALGSWGILAGSASAKIGPASSGAGPKSSATPVSSSPCLQAVSGTVKLTRSAKTRGGSTRKRAGLSSPAPRTLQGPPQPGGDEQLQTLADALGADRWVEGFAATMGSSSLPSLLPAWQSTKLSFKLSKAGIVLSPAVRAGVGQEVHVGASADLKLPWAASGSRASRKKAAEAPPRSLHDSAREWAAGFATRQAELSAVSLNAMWMRRIRIPSATLLEPARPSPAAPSSTSSAAGPSPKPGGRGGKAKPPASKGALETATTLSLTRSQAMANATVALLAPPFAVALGAQVVSKFQWPAAASKPLGKRAKVSPATPSKAPPSSEADSPDLMDNPMLAKLGRKPPSSARRPARKPAGADAAAGDEPDDSPSWAWPGLSAPVLAGWASARCDIARGHSLSAAVALPAAALSLVYRGEWKGAVRPHPSRPLRVSARPLARPGVEFGLSPAASAVKMVAAAAGTRDAVLPVSEASLGVSQSPFRFVLTAGTAVSLKRLELQRFLVAAGFDSTAR</sequence>
<feature type="region of interest" description="Disordered" evidence="1">
    <location>
        <begin position="318"/>
        <end position="359"/>
    </location>
</feature>
<evidence type="ECO:0000256" key="1">
    <source>
        <dbReference type="SAM" id="MobiDB-lite"/>
    </source>
</evidence>
<feature type="compositionally biased region" description="Low complexity" evidence="1">
    <location>
        <begin position="119"/>
        <end position="133"/>
    </location>
</feature>
<protein>
    <submittedName>
        <fullName evidence="2">Uncharacterized protein</fullName>
    </submittedName>
</protein>
<accession>A0A5A8CWW3</accession>
<dbReference type="AlphaFoldDB" id="A0A5A8CWW3"/>
<feature type="compositionally biased region" description="Low complexity" evidence="1">
    <location>
        <begin position="410"/>
        <end position="424"/>
    </location>
</feature>
<organism evidence="2 3">
    <name type="scientific">Cafeteria roenbergensis</name>
    <name type="common">Marine flagellate</name>
    <dbReference type="NCBI Taxonomy" id="33653"/>
    <lineage>
        <taxon>Eukaryota</taxon>
        <taxon>Sar</taxon>
        <taxon>Stramenopiles</taxon>
        <taxon>Bigyra</taxon>
        <taxon>Opalozoa</taxon>
        <taxon>Bicosoecida</taxon>
        <taxon>Cafeteriaceae</taxon>
        <taxon>Cafeteria</taxon>
    </lineage>
</organism>
<comment type="caution">
    <text evidence="2">The sequence shown here is derived from an EMBL/GenBank/DDBJ whole genome shotgun (WGS) entry which is preliminary data.</text>
</comment>